<organism evidence="2 3">
    <name type="scientific">Coffea arabica</name>
    <name type="common">Arabian coffee</name>
    <dbReference type="NCBI Taxonomy" id="13443"/>
    <lineage>
        <taxon>Eukaryota</taxon>
        <taxon>Viridiplantae</taxon>
        <taxon>Streptophyta</taxon>
        <taxon>Embryophyta</taxon>
        <taxon>Tracheophyta</taxon>
        <taxon>Spermatophyta</taxon>
        <taxon>Magnoliopsida</taxon>
        <taxon>eudicotyledons</taxon>
        <taxon>Gunneridae</taxon>
        <taxon>Pentapetalae</taxon>
        <taxon>asterids</taxon>
        <taxon>lamiids</taxon>
        <taxon>Gentianales</taxon>
        <taxon>Rubiaceae</taxon>
        <taxon>Ixoroideae</taxon>
        <taxon>Gardenieae complex</taxon>
        <taxon>Bertiereae - Coffeeae clade</taxon>
        <taxon>Coffeeae</taxon>
        <taxon>Coffea</taxon>
    </lineage>
</organism>
<name>A0ABM4WQ72_COFAR</name>
<dbReference type="RefSeq" id="XP_071933937.1">
    <property type="nucleotide sequence ID" value="XM_072077836.1"/>
</dbReference>
<dbReference type="Proteomes" id="UP001652660">
    <property type="component" value="Chromosome 2e"/>
</dbReference>
<sequence length="580" mass="67141">MRHPADSEAWKHFDRLHPDFTVDPRNVRLGLATDGFNPFGTMSSAYSIWPIYLVPYNLPPWKCMRDPFFFLSMLIPGPKSPGNEIDVYMEPLIDELNEMWLGVETYDAYSGKKFDLRAALLWTINDFPTYAMLSGWSTKGYQACPICMVETTCVQNMEVNFGKTKAQSNAKKRKRSESGLNWTKKSCFFELPYWADLLLRHNLDLMHVSKNVSEAVIATIMDIENKTKDHWLCRQDLKDLGLKKELHLIPNGDSYIMPHACYSLTKEEKKKVCEFLNSVKYPDGTIHREVLEELGQKIAVILCKLERLFPPAFFDIMMHLMVHLPAEAILGGPAQYRWMFPFERHMTVLKSYVGNKARPEGCIAERYIDKECLTFCSMYLDNIDTIFNKPERNNDRGYNTGELSIFSCPGRPFGGPKRGNFLDSELEKIHTFILNNCDELEDYITAHKMELEAESVENVDQRHDREFAKWVKQHVMYGSEASNGVLRALAFGLDNRVCMYTGCMVNGYRFHTENRERQRKTQNSGIVVRGEHGNNMIDFYGVIQQIIEVRYWLGKRIVTLMPSILKHISESIEAFVKFIH</sequence>
<evidence type="ECO:0000259" key="1">
    <source>
        <dbReference type="Pfam" id="PF13960"/>
    </source>
</evidence>
<dbReference type="Pfam" id="PF02992">
    <property type="entry name" value="Transposase_21"/>
    <property type="match status" value="1"/>
</dbReference>
<protein>
    <recommendedName>
        <fullName evidence="1">DUF4218 domain-containing protein</fullName>
    </recommendedName>
</protein>
<feature type="domain" description="DUF4218" evidence="1">
    <location>
        <begin position="285"/>
        <end position="393"/>
    </location>
</feature>
<proteinExistence type="predicted"/>
<gene>
    <name evidence="3" type="primary">LOC140036430</name>
</gene>
<dbReference type="Pfam" id="PF13960">
    <property type="entry name" value="DUF4218"/>
    <property type="match status" value="1"/>
</dbReference>
<evidence type="ECO:0000313" key="2">
    <source>
        <dbReference type="Proteomes" id="UP001652660"/>
    </source>
</evidence>
<keyword evidence="2" id="KW-1185">Reference proteome</keyword>
<evidence type="ECO:0000313" key="3">
    <source>
        <dbReference type="RefSeq" id="XP_071933937.1"/>
    </source>
</evidence>
<dbReference type="InterPro" id="IPR004242">
    <property type="entry name" value="Transposase_21"/>
</dbReference>
<dbReference type="GeneID" id="140036430"/>
<reference evidence="3" key="1">
    <citation type="submission" date="2025-08" db="UniProtKB">
        <authorList>
            <consortium name="RefSeq"/>
        </authorList>
    </citation>
    <scope>IDENTIFICATION</scope>
    <source>
        <tissue evidence="3">Leaves</tissue>
    </source>
</reference>
<dbReference type="PANTHER" id="PTHR48258:SF6">
    <property type="entry name" value="LEUCINE-RICH REPEAT DOMAIN, L DOMAIN-CONTAINING PROTEIN"/>
    <property type="match status" value="1"/>
</dbReference>
<dbReference type="PANTHER" id="PTHR48258">
    <property type="entry name" value="DUF4218 DOMAIN-CONTAINING PROTEIN-RELATED"/>
    <property type="match status" value="1"/>
</dbReference>
<dbReference type="InterPro" id="IPR025452">
    <property type="entry name" value="DUF4218"/>
</dbReference>
<accession>A0ABM4WQ72</accession>